<protein>
    <submittedName>
        <fullName evidence="1">Uncharacterized protein</fullName>
    </submittedName>
</protein>
<reference evidence="1" key="1">
    <citation type="journal article" date="2022" name="Syst. Appl. Microbiol.">
        <title>Natronocalculus amylovorans gen. nov., sp. nov., and Natranaeroarchaeum aerophilus sp. nov., dominant culturable amylolytic natronoarchaea from hypersaline soda lakes in southwestern Siberia.</title>
        <authorList>
            <person name="Sorokin D.Y."/>
            <person name="Elcheninov A.G."/>
            <person name="Khizhniak T.V."/>
            <person name="Koenen M."/>
            <person name="Bale N.J."/>
            <person name="Damste J.S.S."/>
            <person name="Kublanov I.V."/>
        </authorList>
    </citation>
    <scope>NUCLEOTIDE SEQUENCE</scope>
    <source>
        <strain evidence="1">AArc-St2</strain>
    </source>
</reference>
<comment type="caution">
    <text evidence="1">The sequence shown here is derived from an EMBL/GenBank/DDBJ whole genome shotgun (WGS) entry which is preliminary data.</text>
</comment>
<gene>
    <name evidence="1" type="ORF">AArcSt2_06525</name>
</gene>
<dbReference type="Proteomes" id="UP001203207">
    <property type="component" value="Unassembled WGS sequence"/>
</dbReference>
<organism evidence="1 2">
    <name type="scientific">Natronocalculus amylovorans</name>
    <dbReference type="NCBI Taxonomy" id="2917812"/>
    <lineage>
        <taxon>Archaea</taxon>
        <taxon>Methanobacteriati</taxon>
        <taxon>Methanobacteriota</taxon>
        <taxon>Stenosarchaea group</taxon>
        <taxon>Halobacteria</taxon>
        <taxon>Halobacteriales</taxon>
        <taxon>Haloferacaceae</taxon>
        <taxon>Natronocalculus</taxon>
    </lineage>
</organism>
<accession>A0AAE3K7U5</accession>
<dbReference type="AlphaFoldDB" id="A0AAE3K7U5"/>
<evidence type="ECO:0000313" key="2">
    <source>
        <dbReference type="Proteomes" id="UP001203207"/>
    </source>
</evidence>
<proteinExistence type="predicted"/>
<reference evidence="1" key="2">
    <citation type="submission" date="2022-02" db="EMBL/GenBank/DDBJ databases">
        <authorList>
            <person name="Elcheninov A.G."/>
            <person name="Sorokin D.Y."/>
            <person name="Kublanov I.V."/>
        </authorList>
    </citation>
    <scope>NUCLEOTIDE SEQUENCE</scope>
    <source>
        <strain evidence="1">AArc-St2</strain>
    </source>
</reference>
<evidence type="ECO:0000313" key="1">
    <source>
        <dbReference type="EMBL" id="MCL9816597.1"/>
    </source>
</evidence>
<sequence length="94" mass="10608">MSQQTVGVDHDHEHDSAQYCQWCGQPFIPGETAVQIEHPEASGERMEWTLHDECTTLWTDVVNSLLNVSDTDTRVTVAEQSVTTQILPSDTKMY</sequence>
<dbReference type="EMBL" id="JAKRVX010000002">
    <property type="protein sequence ID" value="MCL9816597.1"/>
    <property type="molecule type" value="Genomic_DNA"/>
</dbReference>
<name>A0AAE3K7U5_9EURY</name>
<dbReference type="RefSeq" id="WP_174652072.1">
    <property type="nucleotide sequence ID" value="NZ_JAKRVX010000002.1"/>
</dbReference>
<keyword evidence="2" id="KW-1185">Reference proteome</keyword>